<keyword evidence="2 6" id="KW-0547">Nucleotide-binding</keyword>
<dbReference type="PANTHER" id="PTHR43097">
    <property type="entry name" value="GLUTAMINE-TRNA LIGASE"/>
    <property type="match status" value="1"/>
</dbReference>
<evidence type="ECO:0000256" key="3">
    <source>
        <dbReference type="ARBA" id="ARBA00022840"/>
    </source>
</evidence>
<dbReference type="Gene3D" id="1.20.1050.10">
    <property type="match status" value="1"/>
</dbReference>
<accession>A0A8H4PNP8</accession>
<evidence type="ECO:0000313" key="8">
    <source>
        <dbReference type="EMBL" id="KAF4507309.1"/>
    </source>
</evidence>
<dbReference type="EMBL" id="JAAVMX010000006">
    <property type="protein sequence ID" value="KAF4507309.1"/>
    <property type="molecule type" value="Genomic_DNA"/>
</dbReference>
<keyword evidence="1 6" id="KW-0436">Ligase</keyword>
<evidence type="ECO:0000313" key="9">
    <source>
        <dbReference type="Proteomes" id="UP000557566"/>
    </source>
</evidence>
<dbReference type="GO" id="GO:0006424">
    <property type="term" value="P:glutamyl-tRNA aminoacylation"/>
    <property type="evidence" value="ECO:0007669"/>
    <property type="project" value="TreeGrafter"/>
</dbReference>
<dbReference type="OrthoDB" id="10250478at2759"/>
<dbReference type="Proteomes" id="UP000557566">
    <property type="component" value="Unassembled WGS sequence"/>
</dbReference>
<keyword evidence="4 6" id="KW-0648">Protein biosynthesis</keyword>
<dbReference type="InterPro" id="IPR050132">
    <property type="entry name" value="Gln/Glu-tRNA_Ligase"/>
</dbReference>
<evidence type="ECO:0000256" key="1">
    <source>
        <dbReference type="ARBA" id="ARBA00022598"/>
    </source>
</evidence>
<dbReference type="GO" id="GO:0005829">
    <property type="term" value="C:cytosol"/>
    <property type="evidence" value="ECO:0007669"/>
    <property type="project" value="TreeGrafter"/>
</dbReference>
<evidence type="ECO:0000259" key="7">
    <source>
        <dbReference type="Pfam" id="PF00749"/>
    </source>
</evidence>
<dbReference type="InterPro" id="IPR036282">
    <property type="entry name" value="Glutathione-S-Trfase_C_sf"/>
</dbReference>
<dbReference type="GO" id="GO:0017102">
    <property type="term" value="C:methionyl glutamyl tRNA synthetase complex"/>
    <property type="evidence" value="ECO:0007669"/>
    <property type="project" value="TreeGrafter"/>
</dbReference>
<protein>
    <recommendedName>
        <fullName evidence="7">Glutamyl/glutaminyl-tRNA synthetase class Ib catalytic domain-containing protein</fullName>
    </recommendedName>
</protein>
<dbReference type="GO" id="GO:0005524">
    <property type="term" value="F:ATP binding"/>
    <property type="evidence" value="ECO:0007669"/>
    <property type="project" value="UniProtKB-KW"/>
</dbReference>
<evidence type="ECO:0000256" key="4">
    <source>
        <dbReference type="ARBA" id="ARBA00022917"/>
    </source>
</evidence>
<dbReference type="SUPFAM" id="SSF52374">
    <property type="entry name" value="Nucleotidylyl transferase"/>
    <property type="match status" value="1"/>
</dbReference>
<sequence length="245" mass="27594">MTLSYNLCALISEGNAVGPERLSSIKWISKRASLAGKNFSQLDKALAELDLHLTLRTYIVGFRLDPADLAVWATLRANHIALSIVKNTYKNVLRWYEHAKAALLNDYFAHQKPGGTLICRFDDTNPSNESMEFQDAIVDDLKLMGIVPDKTSFSSDYFQLMYDYAIQLIEDGKAFADDSELGKGDEDRRNRLPSKRRHLGIDETLARFRDMKTGSDEGQRWCLRARIAYDSPNGTCVIPSYTGAT</sequence>
<gene>
    <name evidence="8" type="ORF">G6O67_005962</name>
</gene>
<dbReference type="Pfam" id="PF00749">
    <property type="entry name" value="tRNA-synt_1c"/>
    <property type="match status" value="1"/>
</dbReference>
<comment type="similarity">
    <text evidence="6">Belongs to the class-I aminoacyl-tRNA synthetase family.</text>
</comment>
<dbReference type="PANTHER" id="PTHR43097:SF5">
    <property type="entry name" value="GLUTAMATE--TRNA LIGASE"/>
    <property type="match status" value="1"/>
</dbReference>
<evidence type="ECO:0000256" key="6">
    <source>
        <dbReference type="RuleBase" id="RU363037"/>
    </source>
</evidence>
<feature type="domain" description="Glutamyl/glutaminyl-tRNA synthetase class Ib catalytic" evidence="7">
    <location>
        <begin position="98"/>
        <end position="232"/>
    </location>
</feature>
<keyword evidence="9" id="KW-1185">Reference proteome</keyword>
<keyword evidence="5 6" id="KW-0030">Aminoacyl-tRNA synthetase</keyword>
<dbReference type="AlphaFoldDB" id="A0A8H4PNP8"/>
<evidence type="ECO:0000256" key="5">
    <source>
        <dbReference type="ARBA" id="ARBA00023146"/>
    </source>
</evidence>
<keyword evidence="3 6" id="KW-0067">ATP-binding</keyword>
<dbReference type="SUPFAM" id="SSF47616">
    <property type="entry name" value="GST C-terminal domain-like"/>
    <property type="match status" value="1"/>
</dbReference>
<dbReference type="Gene3D" id="3.90.800.10">
    <property type="entry name" value="Glutamyl-tRNA Synthetase, Domain 3"/>
    <property type="match status" value="1"/>
</dbReference>
<name>A0A8H4PNP8_9HYPO</name>
<dbReference type="InterPro" id="IPR020058">
    <property type="entry name" value="Glu/Gln-tRNA-synth_Ib_cat-dom"/>
</dbReference>
<evidence type="ECO:0000256" key="2">
    <source>
        <dbReference type="ARBA" id="ARBA00022741"/>
    </source>
</evidence>
<dbReference type="Gene3D" id="3.40.50.620">
    <property type="entry name" value="HUPs"/>
    <property type="match status" value="1"/>
</dbReference>
<dbReference type="GO" id="GO:0004818">
    <property type="term" value="F:glutamate-tRNA ligase activity"/>
    <property type="evidence" value="ECO:0007669"/>
    <property type="project" value="TreeGrafter"/>
</dbReference>
<reference evidence="8 9" key="1">
    <citation type="journal article" date="2020" name="Genome Biol. Evol.">
        <title>A new high-quality draft genome assembly of the Chinese cordyceps Ophiocordyceps sinensis.</title>
        <authorList>
            <person name="Shu R."/>
            <person name="Zhang J."/>
            <person name="Meng Q."/>
            <person name="Zhang H."/>
            <person name="Zhou G."/>
            <person name="Li M."/>
            <person name="Wu P."/>
            <person name="Zhao Y."/>
            <person name="Chen C."/>
            <person name="Qin Q."/>
        </authorList>
    </citation>
    <scope>NUCLEOTIDE SEQUENCE [LARGE SCALE GENOMIC DNA]</scope>
    <source>
        <strain evidence="8 9">IOZ07</strain>
    </source>
</reference>
<proteinExistence type="inferred from homology"/>
<organism evidence="8 9">
    <name type="scientific">Ophiocordyceps sinensis</name>
    <dbReference type="NCBI Taxonomy" id="72228"/>
    <lineage>
        <taxon>Eukaryota</taxon>
        <taxon>Fungi</taxon>
        <taxon>Dikarya</taxon>
        <taxon>Ascomycota</taxon>
        <taxon>Pezizomycotina</taxon>
        <taxon>Sordariomycetes</taxon>
        <taxon>Hypocreomycetidae</taxon>
        <taxon>Hypocreales</taxon>
        <taxon>Ophiocordycipitaceae</taxon>
        <taxon>Ophiocordyceps</taxon>
    </lineage>
</organism>
<comment type="caution">
    <text evidence="8">The sequence shown here is derived from an EMBL/GenBank/DDBJ whole genome shotgun (WGS) entry which is preliminary data.</text>
</comment>
<dbReference type="InterPro" id="IPR014729">
    <property type="entry name" value="Rossmann-like_a/b/a_fold"/>
</dbReference>